<evidence type="ECO:0000256" key="4">
    <source>
        <dbReference type="ARBA" id="ARBA00022490"/>
    </source>
</evidence>
<dbReference type="InterPro" id="IPR003442">
    <property type="entry name" value="T6A_TsaE"/>
</dbReference>
<keyword evidence="9" id="KW-0460">Magnesium</keyword>
<dbReference type="EMBL" id="SRJD01000028">
    <property type="protein sequence ID" value="TGA96215.1"/>
    <property type="molecule type" value="Genomic_DNA"/>
</dbReference>
<gene>
    <name evidence="11" type="primary">tsaE</name>
    <name evidence="11" type="ORF">E4665_16150</name>
</gene>
<evidence type="ECO:0000256" key="9">
    <source>
        <dbReference type="ARBA" id="ARBA00022842"/>
    </source>
</evidence>
<evidence type="ECO:0000256" key="5">
    <source>
        <dbReference type="ARBA" id="ARBA00022694"/>
    </source>
</evidence>
<evidence type="ECO:0000256" key="7">
    <source>
        <dbReference type="ARBA" id="ARBA00022741"/>
    </source>
</evidence>
<protein>
    <recommendedName>
        <fullName evidence="3">tRNA threonylcarbamoyladenosine biosynthesis protein TsaE</fullName>
    </recommendedName>
    <alternativeName>
        <fullName evidence="10">t(6)A37 threonylcarbamoyladenosine biosynthesis protein TsaE</fullName>
    </alternativeName>
</protein>
<keyword evidence="4" id="KW-0963">Cytoplasm</keyword>
<sequence>MHEWTFHSPEETMAFSELIAEYLQSDDVLTLSGDLGAGKTVFTKGLAKGLGIGEMVSSPTFTIVKEYKSGRLPLFHMDVYRISDEEDIGLEDYFDQEGVTVIEWAENIPSWLPDDYLNIEIEKLDEHSRKMTITSHGGRSESLLEEIVRDEHTRD</sequence>
<dbReference type="InterPro" id="IPR027417">
    <property type="entry name" value="P-loop_NTPase"/>
</dbReference>
<dbReference type="GO" id="GO:0016740">
    <property type="term" value="F:transferase activity"/>
    <property type="evidence" value="ECO:0007669"/>
    <property type="project" value="UniProtKB-KW"/>
</dbReference>
<dbReference type="GO" id="GO:0002949">
    <property type="term" value="P:tRNA threonylcarbamoyladenosine modification"/>
    <property type="evidence" value="ECO:0007669"/>
    <property type="project" value="InterPro"/>
</dbReference>
<accession>A0A4Z0GJM6</accession>
<keyword evidence="11" id="KW-0808">Transferase</keyword>
<evidence type="ECO:0000256" key="2">
    <source>
        <dbReference type="ARBA" id="ARBA00007599"/>
    </source>
</evidence>
<dbReference type="OrthoDB" id="9815896at2"/>
<evidence type="ECO:0000313" key="11">
    <source>
        <dbReference type="EMBL" id="TGA96215.1"/>
    </source>
</evidence>
<evidence type="ECO:0000256" key="3">
    <source>
        <dbReference type="ARBA" id="ARBA00019010"/>
    </source>
</evidence>
<evidence type="ECO:0000256" key="10">
    <source>
        <dbReference type="ARBA" id="ARBA00032441"/>
    </source>
</evidence>
<evidence type="ECO:0000313" key="12">
    <source>
        <dbReference type="Proteomes" id="UP000298347"/>
    </source>
</evidence>
<dbReference type="PANTHER" id="PTHR33540:SF2">
    <property type="entry name" value="TRNA THREONYLCARBAMOYLADENOSINE BIOSYNTHESIS PROTEIN TSAE"/>
    <property type="match status" value="1"/>
</dbReference>
<dbReference type="Pfam" id="PF02367">
    <property type="entry name" value="TsaE"/>
    <property type="match status" value="1"/>
</dbReference>
<reference evidence="11 12" key="1">
    <citation type="journal article" date="2015" name="Int. J. Syst. Evol. Microbiol.">
        <title>Sporolactobacillus shoreae sp. nov. and Sporolactobacillus spathodeae sp. nov., two spore-forming lactic acid bacteria isolated from tree barks in Thailand.</title>
        <authorList>
            <person name="Thamacharoensuk T."/>
            <person name="Kitahara M."/>
            <person name="Ohkuma M."/>
            <person name="Thongchul N."/>
            <person name="Tanasupawat S."/>
        </authorList>
    </citation>
    <scope>NUCLEOTIDE SEQUENCE [LARGE SCALE GENOMIC DNA]</scope>
    <source>
        <strain evidence="11 12">BK92</strain>
    </source>
</reference>
<dbReference type="RefSeq" id="WP_135349833.1">
    <property type="nucleotide sequence ID" value="NZ_SRJD01000028.1"/>
</dbReference>
<dbReference type="GO" id="GO:0046872">
    <property type="term" value="F:metal ion binding"/>
    <property type="evidence" value="ECO:0007669"/>
    <property type="project" value="UniProtKB-KW"/>
</dbReference>
<keyword evidence="5" id="KW-0819">tRNA processing</keyword>
<dbReference type="SUPFAM" id="SSF52540">
    <property type="entry name" value="P-loop containing nucleoside triphosphate hydrolases"/>
    <property type="match status" value="1"/>
</dbReference>
<dbReference type="GO" id="GO:0005737">
    <property type="term" value="C:cytoplasm"/>
    <property type="evidence" value="ECO:0007669"/>
    <property type="project" value="UniProtKB-SubCell"/>
</dbReference>
<dbReference type="NCBIfam" id="TIGR00150">
    <property type="entry name" value="T6A_YjeE"/>
    <property type="match status" value="1"/>
</dbReference>
<dbReference type="PANTHER" id="PTHR33540">
    <property type="entry name" value="TRNA THREONYLCARBAMOYLADENOSINE BIOSYNTHESIS PROTEIN TSAE"/>
    <property type="match status" value="1"/>
</dbReference>
<keyword evidence="8" id="KW-0067">ATP-binding</keyword>
<dbReference type="Gene3D" id="3.40.50.300">
    <property type="entry name" value="P-loop containing nucleotide triphosphate hydrolases"/>
    <property type="match status" value="1"/>
</dbReference>
<evidence type="ECO:0000256" key="6">
    <source>
        <dbReference type="ARBA" id="ARBA00022723"/>
    </source>
</evidence>
<dbReference type="AlphaFoldDB" id="A0A4Z0GJM6"/>
<comment type="caution">
    <text evidence="11">The sequence shown here is derived from an EMBL/GenBank/DDBJ whole genome shotgun (WGS) entry which is preliminary data.</text>
</comment>
<keyword evidence="6" id="KW-0479">Metal-binding</keyword>
<evidence type="ECO:0000256" key="8">
    <source>
        <dbReference type="ARBA" id="ARBA00022840"/>
    </source>
</evidence>
<organism evidence="11 12">
    <name type="scientific">Sporolactobacillus shoreae</name>
    <dbReference type="NCBI Taxonomy" id="1465501"/>
    <lineage>
        <taxon>Bacteria</taxon>
        <taxon>Bacillati</taxon>
        <taxon>Bacillota</taxon>
        <taxon>Bacilli</taxon>
        <taxon>Bacillales</taxon>
        <taxon>Sporolactobacillaceae</taxon>
        <taxon>Sporolactobacillus</taxon>
    </lineage>
</organism>
<comment type="similarity">
    <text evidence="2">Belongs to the TsaE family.</text>
</comment>
<keyword evidence="12" id="KW-1185">Reference proteome</keyword>
<name>A0A4Z0GJM6_9BACL</name>
<keyword evidence="7" id="KW-0547">Nucleotide-binding</keyword>
<evidence type="ECO:0000256" key="1">
    <source>
        <dbReference type="ARBA" id="ARBA00004496"/>
    </source>
</evidence>
<comment type="subcellular location">
    <subcellularLocation>
        <location evidence="1">Cytoplasm</location>
    </subcellularLocation>
</comment>
<dbReference type="GO" id="GO:0005524">
    <property type="term" value="F:ATP binding"/>
    <property type="evidence" value="ECO:0007669"/>
    <property type="project" value="UniProtKB-KW"/>
</dbReference>
<proteinExistence type="inferred from homology"/>
<dbReference type="Proteomes" id="UP000298347">
    <property type="component" value="Unassembled WGS sequence"/>
</dbReference>